<name>A0A6J8DG64_MYTCO</name>
<accession>A0A6J8DG64</accession>
<dbReference type="OrthoDB" id="8963224at2759"/>
<dbReference type="Proteomes" id="UP000507470">
    <property type="component" value="Unassembled WGS sequence"/>
</dbReference>
<evidence type="ECO:0000313" key="3">
    <source>
        <dbReference type="Proteomes" id="UP000507470"/>
    </source>
</evidence>
<keyword evidence="1" id="KW-0472">Membrane</keyword>
<feature type="transmembrane region" description="Helical" evidence="1">
    <location>
        <begin position="12"/>
        <end position="35"/>
    </location>
</feature>
<evidence type="ECO:0000313" key="2">
    <source>
        <dbReference type="EMBL" id="CAC5406070.1"/>
    </source>
</evidence>
<reference evidence="2 3" key="1">
    <citation type="submission" date="2020-06" db="EMBL/GenBank/DDBJ databases">
        <authorList>
            <person name="Li R."/>
            <person name="Bekaert M."/>
        </authorList>
    </citation>
    <scope>NUCLEOTIDE SEQUENCE [LARGE SCALE GENOMIC DNA]</scope>
    <source>
        <strain evidence="3">wild</strain>
    </source>
</reference>
<gene>
    <name evidence="2" type="ORF">MCOR_39683</name>
</gene>
<sequence length="191" mass="21628">MNREPGQPLAIPIVPILSIPPTIVVVLALIAAIGLCQTRHMNKVSCSQVNNQPADIDDVQQSEHHYDKVDYEEMSCEVQNNSLINKSSYHYPDSRNVETVVVNQENLLTGPSQEIDRNNQANVSEQTEDYSYVSNPYQPLTEQWGRYSRTYAQCPPCQTVSGYHNIANPSQISNMYQDLLAKREDAKHIYC</sequence>
<keyword evidence="3" id="KW-1185">Reference proteome</keyword>
<evidence type="ECO:0000256" key="1">
    <source>
        <dbReference type="SAM" id="Phobius"/>
    </source>
</evidence>
<dbReference type="EMBL" id="CACVKT020007165">
    <property type="protein sequence ID" value="CAC5406070.1"/>
    <property type="molecule type" value="Genomic_DNA"/>
</dbReference>
<proteinExistence type="predicted"/>
<keyword evidence="1" id="KW-0812">Transmembrane</keyword>
<organism evidence="2 3">
    <name type="scientific">Mytilus coruscus</name>
    <name type="common">Sea mussel</name>
    <dbReference type="NCBI Taxonomy" id="42192"/>
    <lineage>
        <taxon>Eukaryota</taxon>
        <taxon>Metazoa</taxon>
        <taxon>Spiralia</taxon>
        <taxon>Lophotrochozoa</taxon>
        <taxon>Mollusca</taxon>
        <taxon>Bivalvia</taxon>
        <taxon>Autobranchia</taxon>
        <taxon>Pteriomorphia</taxon>
        <taxon>Mytilida</taxon>
        <taxon>Mytiloidea</taxon>
        <taxon>Mytilidae</taxon>
        <taxon>Mytilinae</taxon>
        <taxon>Mytilus</taxon>
    </lineage>
</organism>
<dbReference type="AlphaFoldDB" id="A0A6J8DG64"/>
<keyword evidence="1" id="KW-1133">Transmembrane helix</keyword>
<protein>
    <submittedName>
        <fullName evidence="2">Uncharacterized protein</fullName>
    </submittedName>
</protein>